<organism evidence="2 3">
    <name type="scientific">Forsythia ovata</name>
    <dbReference type="NCBI Taxonomy" id="205694"/>
    <lineage>
        <taxon>Eukaryota</taxon>
        <taxon>Viridiplantae</taxon>
        <taxon>Streptophyta</taxon>
        <taxon>Embryophyta</taxon>
        <taxon>Tracheophyta</taxon>
        <taxon>Spermatophyta</taxon>
        <taxon>Magnoliopsida</taxon>
        <taxon>eudicotyledons</taxon>
        <taxon>Gunneridae</taxon>
        <taxon>Pentapetalae</taxon>
        <taxon>asterids</taxon>
        <taxon>lamiids</taxon>
        <taxon>Lamiales</taxon>
        <taxon>Oleaceae</taxon>
        <taxon>Forsythieae</taxon>
        <taxon>Forsythia</taxon>
    </lineage>
</organism>
<protein>
    <submittedName>
        <fullName evidence="2">Uncharacterized protein</fullName>
    </submittedName>
</protein>
<reference evidence="3" key="1">
    <citation type="submission" date="2024-07" db="EMBL/GenBank/DDBJ databases">
        <title>Two chromosome-level genome assemblies of Korean endemic species Abeliophyllum distichum and Forsythia ovata (Oleaceae).</title>
        <authorList>
            <person name="Jang H."/>
        </authorList>
    </citation>
    <scope>NUCLEOTIDE SEQUENCE [LARGE SCALE GENOMIC DNA]</scope>
</reference>
<keyword evidence="3" id="KW-1185">Reference proteome</keyword>
<dbReference type="Proteomes" id="UP001604277">
    <property type="component" value="Unassembled WGS sequence"/>
</dbReference>
<name>A0ABD1QMH2_9LAMI</name>
<dbReference type="AlphaFoldDB" id="A0ABD1QMH2"/>
<evidence type="ECO:0000313" key="2">
    <source>
        <dbReference type="EMBL" id="KAL2477211.1"/>
    </source>
</evidence>
<feature type="transmembrane region" description="Helical" evidence="1">
    <location>
        <begin position="6"/>
        <end position="26"/>
    </location>
</feature>
<accession>A0ABD1QMH2</accession>
<keyword evidence="1" id="KW-1133">Transmembrane helix</keyword>
<dbReference type="EMBL" id="JBFOLJ010000014">
    <property type="protein sequence ID" value="KAL2477211.1"/>
    <property type="molecule type" value="Genomic_DNA"/>
</dbReference>
<evidence type="ECO:0000313" key="3">
    <source>
        <dbReference type="Proteomes" id="UP001604277"/>
    </source>
</evidence>
<comment type="caution">
    <text evidence="2">The sequence shown here is derived from an EMBL/GenBank/DDBJ whole genome shotgun (WGS) entry which is preliminary data.</text>
</comment>
<gene>
    <name evidence="2" type="ORF">Fot_46225</name>
</gene>
<sequence length="110" mass="12062">MSLATMGIQILLSSLMTMMMVMVIMARAGDNNPIFDPCSDTKVQRSDGFTFGLAFSSKDSFFFNQTQLSPCDTRLSLSSAELAVFRPKVDEISLLTINSAFNSVCSLIFP</sequence>
<keyword evidence="1" id="KW-0812">Transmembrane</keyword>
<proteinExistence type="predicted"/>
<keyword evidence="1" id="KW-0472">Membrane</keyword>
<evidence type="ECO:0000256" key="1">
    <source>
        <dbReference type="SAM" id="Phobius"/>
    </source>
</evidence>